<evidence type="ECO:0000256" key="1">
    <source>
        <dbReference type="ARBA" id="ARBA00022574"/>
    </source>
</evidence>
<dbReference type="InterPro" id="IPR001680">
    <property type="entry name" value="WD40_rpt"/>
</dbReference>
<keyword evidence="1" id="KW-0853">WD repeat</keyword>
<reference evidence="4 5" key="2">
    <citation type="submission" date="2016-02" db="EMBL/GenBank/DDBJ databases">
        <authorList>
            <person name="Wen L."/>
            <person name="He K."/>
            <person name="Yang H."/>
        </authorList>
    </citation>
    <scope>NUCLEOTIDE SEQUENCE [LARGE SCALE GENOMIC DNA]</scope>
    <source>
        <strain evidence="4 5">AGD 8-3</strain>
    </source>
</reference>
<dbReference type="SUPFAM" id="SSF50969">
    <property type="entry name" value="YVTN repeat-like/Quinoprotein amine dehydrogenase"/>
    <property type="match status" value="1"/>
</dbReference>
<dbReference type="Gene3D" id="2.130.10.10">
    <property type="entry name" value="YVTN repeat-like/Quinoprotein amine dehydrogenase"/>
    <property type="match status" value="1"/>
</dbReference>
<dbReference type="Proteomes" id="UP000063387">
    <property type="component" value="Chromosome"/>
</dbReference>
<dbReference type="EMBL" id="CP014226">
    <property type="protein sequence ID" value="AMD02310.1"/>
    <property type="molecule type" value="Genomic_DNA"/>
</dbReference>
<dbReference type="SMART" id="SM00320">
    <property type="entry name" value="WD40"/>
    <property type="match status" value="3"/>
</dbReference>
<dbReference type="InterPro" id="IPR011044">
    <property type="entry name" value="Quino_amine_DH_bsu"/>
</dbReference>
<dbReference type="STRING" id="507626.LOKO_03264"/>
<evidence type="ECO:0000313" key="5">
    <source>
        <dbReference type="Proteomes" id="UP000063387"/>
    </source>
</evidence>
<proteinExistence type="predicted"/>
<dbReference type="Pfam" id="PF00400">
    <property type="entry name" value="WD40"/>
    <property type="match status" value="1"/>
</dbReference>
<protein>
    <recommendedName>
        <fullName evidence="6">WD domain, G-beta repeat</fullName>
    </recommendedName>
</protein>
<name>A0A0X8HGN0_9GAMM</name>
<keyword evidence="3" id="KW-0472">Membrane</keyword>
<dbReference type="KEGG" id="hco:LOKO_03264"/>
<keyword evidence="2" id="KW-0677">Repeat</keyword>
<gene>
    <name evidence="4" type="ORF">LOKO_03264</name>
</gene>
<dbReference type="InterPro" id="IPR015943">
    <property type="entry name" value="WD40/YVTN_repeat-like_dom_sf"/>
</dbReference>
<evidence type="ECO:0008006" key="6">
    <source>
        <dbReference type="Google" id="ProtNLM"/>
    </source>
</evidence>
<evidence type="ECO:0000256" key="2">
    <source>
        <dbReference type="ARBA" id="ARBA00022737"/>
    </source>
</evidence>
<evidence type="ECO:0000256" key="3">
    <source>
        <dbReference type="SAM" id="Phobius"/>
    </source>
</evidence>
<dbReference type="PANTHER" id="PTHR19848">
    <property type="entry name" value="WD40 REPEAT PROTEIN"/>
    <property type="match status" value="1"/>
</dbReference>
<dbReference type="PATRIC" id="fig|507626.3.peg.3260"/>
<dbReference type="RefSeq" id="WP_066451636.1">
    <property type="nucleotide sequence ID" value="NZ_CP014226.1"/>
</dbReference>
<sequence>MSHRNSYGARSRAGVWGGAFVLGLVAGGWLVPAIGNTTPDWTGAELLHEFELEGESVERLALSPDGDRVAIAAHGNLEIREASTGELVHQLEGHHSPEVDRPLPVTGLAFSPDGGSLVSASWNPGVAADASLMLWDLATGKLRRALAGGQGCREVAFSDDGASVWAACGADVQRYVLETGLVVERAESFPAELLHGPDAETAADALPMPRQGPAHALALSQDGMRLAWAGKPPTFPAPLVRVWQAEASPAGGGTLPANDYQLIELPEVEATDDPVALARSHYGMREFNPVTVETVTQRMRQDGDILVTLSLEGLKDDSVRAIRYRLLFSPAADGRWQLGEVGRQQQCRRGPTEPDTWSTALCH</sequence>
<keyword evidence="3" id="KW-0812">Transmembrane</keyword>
<evidence type="ECO:0000313" key="4">
    <source>
        <dbReference type="EMBL" id="AMD02310.1"/>
    </source>
</evidence>
<organism evidence="4 5">
    <name type="scientific">Halomonas chromatireducens</name>
    <dbReference type="NCBI Taxonomy" id="507626"/>
    <lineage>
        <taxon>Bacteria</taxon>
        <taxon>Pseudomonadati</taxon>
        <taxon>Pseudomonadota</taxon>
        <taxon>Gammaproteobacteria</taxon>
        <taxon>Oceanospirillales</taxon>
        <taxon>Halomonadaceae</taxon>
        <taxon>Halomonas</taxon>
    </lineage>
</organism>
<feature type="transmembrane region" description="Helical" evidence="3">
    <location>
        <begin position="12"/>
        <end position="31"/>
    </location>
</feature>
<reference evidence="4 5" key="1">
    <citation type="journal article" date="2016" name="Genome Announc.">
        <title>Draft Genome Sequence of 'Halomonas chromatireducens' Strain AGD 8-3, a Haloalkaliphilic Chromate- and Selenite-Reducing Gammaproteobacterium.</title>
        <authorList>
            <person name="Sharko F.S."/>
            <person name="Shapovalova A.A."/>
            <person name="Tsygankova S.V."/>
            <person name="Komova A.V."/>
            <person name="Boulygina E.S."/>
            <person name="Teslyuk A.B."/>
            <person name="Gotovtsev P.M."/>
            <person name="Namsaraev Z.B."/>
            <person name="Khijniak T.V."/>
            <person name="Nedoluzhko A.V."/>
            <person name="Vasilov R.G."/>
        </authorList>
    </citation>
    <scope>NUCLEOTIDE SEQUENCE [LARGE SCALE GENOMIC DNA]</scope>
    <source>
        <strain evidence="4 5">AGD 8-3</strain>
    </source>
</reference>
<dbReference type="PANTHER" id="PTHR19848:SF8">
    <property type="entry name" value="F-BOX AND WD REPEAT DOMAIN CONTAINING 7"/>
    <property type="match status" value="1"/>
</dbReference>
<dbReference type="AlphaFoldDB" id="A0A0X8HGN0"/>
<accession>A0A0X8HGN0</accession>
<keyword evidence="3" id="KW-1133">Transmembrane helix</keyword>
<dbReference type="OrthoDB" id="511103at2"/>
<keyword evidence="5" id="KW-1185">Reference proteome</keyword>